<gene>
    <name evidence="10" type="ORF">DACRYDRAFT_22062</name>
</gene>
<evidence type="ECO:0000313" key="11">
    <source>
        <dbReference type="Proteomes" id="UP000030653"/>
    </source>
</evidence>
<comment type="subcellular location">
    <subcellularLocation>
        <location evidence="1">Membrane</location>
    </subcellularLocation>
</comment>
<dbReference type="InterPro" id="IPR000920">
    <property type="entry name" value="Myelin_P0-rel"/>
</dbReference>
<keyword evidence="11" id="KW-1185">Reference proteome</keyword>
<evidence type="ECO:0000256" key="1">
    <source>
        <dbReference type="ARBA" id="ARBA00004370"/>
    </source>
</evidence>
<feature type="compositionally biased region" description="Low complexity" evidence="8">
    <location>
        <begin position="166"/>
        <end position="191"/>
    </location>
</feature>
<dbReference type="RefSeq" id="XP_040629310.1">
    <property type="nucleotide sequence ID" value="XM_040772659.1"/>
</dbReference>
<feature type="compositionally biased region" description="Polar residues" evidence="8">
    <location>
        <begin position="132"/>
        <end position="141"/>
    </location>
</feature>
<feature type="non-terminal residue" evidence="10">
    <location>
        <position position="216"/>
    </location>
</feature>
<reference evidence="10 11" key="1">
    <citation type="journal article" date="2012" name="Science">
        <title>The Paleozoic origin of enzymatic lignin decomposition reconstructed from 31 fungal genomes.</title>
        <authorList>
            <person name="Floudas D."/>
            <person name="Binder M."/>
            <person name="Riley R."/>
            <person name="Barry K."/>
            <person name="Blanchette R.A."/>
            <person name="Henrissat B."/>
            <person name="Martinez A.T."/>
            <person name="Otillar R."/>
            <person name="Spatafora J.W."/>
            <person name="Yadav J.S."/>
            <person name="Aerts A."/>
            <person name="Benoit I."/>
            <person name="Boyd A."/>
            <person name="Carlson A."/>
            <person name="Copeland A."/>
            <person name="Coutinho P.M."/>
            <person name="de Vries R.P."/>
            <person name="Ferreira P."/>
            <person name="Findley K."/>
            <person name="Foster B."/>
            <person name="Gaskell J."/>
            <person name="Glotzer D."/>
            <person name="Gorecki P."/>
            <person name="Heitman J."/>
            <person name="Hesse C."/>
            <person name="Hori C."/>
            <person name="Igarashi K."/>
            <person name="Jurgens J.A."/>
            <person name="Kallen N."/>
            <person name="Kersten P."/>
            <person name="Kohler A."/>
            <person name="Kuees U."/>
            <person name="Kumar T.K.A."/>
            <person name="Kuo A."/>
            <person name="LaButti K."/>
            <person name="Larrondo L.F."/>
            <person name="Lindquist E."/>
            <person name="Ling A."/>
            <person name="Lombard V."/>
            <person name="Lucas S."/>
            <person name="Lundell T."/>
            <person name="Martin R."/>
            <person name="McLaughlin D.J."/>
            <person name="Morgenstern I."/>
            <person name="Morin E."/>
            <person name="Murat C."/>
            <person name="Nagy L.G."/>
            <person name="Nolan M."/>
            <person name="Ohm R.A."/>
            <person name="Patyshakuliyeva A."/>
            <person name="Rokas A."/>
            <person name="Ruiz-Duenas F.J."/>
            <person name="Sabat G."/>
            <person name="Salamov A."/>
            <person name="Samejima M."/>
            <person name="Schmutz J."/>
            <person name="Slot J.C."/>
            <person name="St John F."/>
            <person name="Stenlid J."/>
            <person name="Sun H."/>
            <person name="Sun S."/>
            <person name="Syed K."/>
            <person name="Tsang A."/>
            <person name="Wiebenga A."/>
            <person name="Young D."/>
            <person name="Pisabarro A."/>
            <person name="Eastwood D.C."/>
            <person name="Martin F."/>
            <person name="Cullen D."/>
            <person name="Grigoriev I.V."/>
            <person name="Hibbett D.S."/>
        </authorList>
    </citation>
    <scope>NUCLEOTIDE SEQUENCE [LARGE SCALE GENOMIC DNA]</scope>
    <source>
        <strain evidence="10 11">DJM-731 SS1</strain>
    </source>
</reference>
<evidence type="ECO:0000256" key="3">
    <source>
        <dbReference type="ARBA" id="ARBA00022729"/>
    </source>
</evidence>
<keyword evidence="7" id="KW-0393">Immunoglobulin domain</keyword>
<sequence length="216" mass="21363">MTVGGGDSGCMNSNSPSTTQGPAAGALTTFPPGSGGGTVIGSPLATGQGGSGQRGNTATSTSHVGPIVGGVVGGVLGLLVLAVLGFILFRLTAKEEKEEREKPDLLEPPPVSQVEGRWAREAPVLPPLALSTHPSAPSTAGATEGPTNPAPAGGLLFPTPTPYPYTPSATSTAGGAAAGADAALAAMVASSDPKKRHDGEGEHSGGRGRRVYWVQH</sequence>
<dbReference type="GO" id="GO:0016020">
    <property type="term" value="C:membrane"/>
    <property type="evidence" value="ECO:0007669"/>
    <property type="project" value="UniProtKB-SubCell"/>
</dbReference>
<dbReference type="Proteomes" id="UP000030653">
    <property type="component" value="Unassembled WGS sequence"/>
</dbReference>
<dbReference type="OrthoDB" id="3267813at2759"/>
<keyword evidence="2 9" id="KW-0812">Transmembrane</keyword>
<dbReference type="EMBL" id="JH795862">
    <property type="protein sequence ID" value="EJU02416.1"/>
    <property type="molecule type" value="Genomic_DNA"/>
</dbReference>
<feature type="region of interest" description="Disordered" evidence="8">
    <location>
        <begin position="95"/>
        <end position="116"/>
    </location>
</feature>
<accession>M5FWS8</accession>
<protein>
    <recommendedName>
        <fullName evidence="12">Mid2 domain-containing protein</fullName>
    </recommendedName>
</protein>
<evidence type="ECO:0000256" key="9">
    <source>
        <dbReference type="SAM" id="Phobius"/>
    </source>
</evidence>
<organism evidence="10 11">
    <name type="scientific">Dacryopinax primogenitus (strain DJM 731)</name>
    <name type="common">Brown rot fungus</name>
    <dbReference type="NCBI Taxonomy" id="1858805"/>
    <lineage>
        <taxon>Eukaryota</taxon>
        <taxon>Fungi</taxon>
        <taxon>Dikarya</taxon>
        <taxon>Basidiomycota</taxon>
        <taxon>Agaricomycotina</taxon>
        <taxon>Dacrymycetes</taxon>
        <taxon>Dacrymycetales</taxon>
        <taxon>Dacrymycetaceae</taxon>
        <taxon>Dacryopinax</taxon>
    </lineage>
</organism>
<evidence type="ECO:0008006" key="12">
    <source>
        <dbReference type="Google" id="ProtNLM"/>
    </source>
</evidence>
<name>M5FWS8_DACPD</name>
<dbReference type="STRING" id="1858805.M5FWS8"/>
<keyword evidence="4 9" id="KW-1133">Transmembrane helix</keyword>
<dbReference type="AlphaFoldDB" id="M5FWS8"/>
<feature type="region of interest" description="Disordered" evidence="8">
    <location>
        <begin position="128"/>
        <end position="216"/>
    </location>
</feature>
<keyword evidence="3" id="KW-0732">Signal</keyword>
<feature type="compositionally biased region" description="Basic and acidic residues" evidence="8">
    <location>
        <begin position="95"/>
        <end position="105"/>
    </location>
</feature>
<proteinExistence type="predicted"/>
<evidence type="ECO:0000313" key="10">
    <source>
        <dbReference type="EMBL" id="EJU02416.1"/>
    </source>
</evidence>
<feature type="region of interest" description="Disordered" evidence="8">
    <location>
        <begin position="1"/>
        <end position="60"/>
    </location>
</feature>
<feature type="compositionally biased region" description="Polar residues" evidence="8">
    <location>
        <begin position="10"/>
        <end position="21"/>
    </location>
</feature>
<keyword evidence="6" id="KW-1015">Disulfide bond</keyword>
<evidence type="ECO:0000256" key="6">
    <source>
        <dbReference type="ARBA" id="ARBA00023157"/>
    </source>
</evidence>
<dbReference type="HOGENOM" id="CLU_1280387_0_0_1"/>
<evidence type="ECO:0000256" key="4">
    <source>
        <dbReference type="ARBA" id="ARBA00022989"/>
    </source>
</evidence>
<evidence type="ECO:0000256" key="7">
    <source>
        <dbReference type="ARBA" id="ARBA00023319"/>
    </source>
</evidence>
<keyword evidence="5 9" id="KW-0472">Membrane</keyword>
<dbReference type="PRINTS" id="PR00213">
    <property type="entry name" value="MYELINP0"/>
</dbReference>
<dbReference type="GeneID" id="63687721"/>
<feature type="transmembrane region" description="Helical" evidence="9">
    <location>
        <begin position="67"/>
        <end position="89"/>
    </location>
</feature>
<feature type="compositionally biased region" description="Basic and acidic residues" evidence="8">
    <location>
        <begin position="192"/>
        <end position="205"/>
    </location>
</feature>
<evidence type="ECO:0000256" key="8">
    <source>
        <dbReference type="SAM" id="MobiDB-lite"/>
    </source>
</evidence>
<evidence type="ECO:0000256" key="2">
    <source>
        <dbReference type="ARBA" id="ARBA00022692"/>
    </source>
</evidence>
<evidence type="ECO:0000256" key="5">
    <source>
        <dbReference type="ARBA" id="ARBA00023136"/>
    </source>
</evidence>